<dbReference type="InterPro" id="IPR027843">
    <property type="entry name" value="DUF4440"/>
</dbReference>
<accession>A0A3D9CQS9</accession>
<dbReference type="OrthoDB" id="121974at2"/>
<feature type="domain" description="DUF4440" evidence="1">
    <location>
        <begin position="6"/>
        <end position="113"/>
    </location>
</feature>
<proteinExistence type="predicted"/>
<dbReference type="AlphaFoldDB" id="A0A3D9CQS9"/>
<sequence length="125" mass="14859">MEANVIEFEKRYWNAMENHDYNTVRNLTRFPCIVAGRDGIRQVDETEFQKNFESSKGMQLKVLDLYDEKYQKINEETMIIVYMIRMQFTSDGKETPFHCACASTWVKEDNNWLCALHTETDVTRN</sequence>
<dbReference type="Gene3D" id="3.10.450.50">
    <property type="match status" value="1"/>
</dbReference>
<name>A0A3D9CQS9_9FLAO</name>
<evidence type="ECO:0000313" key="2">
    <source>
        <dbReference type="EMBL" id="REC67988.1"/>
    </source>
</evidence>
<keyword evidence="3" id="KW-1185">Reference proteome</keyword>
<gene>
    <name evidence="2" type="ORF">DRF59_06665</name>
</gene>
<dbReference type="SUPFAM" id="SSF54427">
    <property type="entry name" value="NTF2-like"/>
    <property type="match status" value="1"/>
</dbReference>
<evidence type="ECO:0000313" key="3">
    <source>
        <dbReference type="Proteomes" id="UP000256769"/>
    </source>
</evidence>
<reference evidence="2 3" key="1">
    <citation type="journal article" date="2007" name="Int. J. Syst. Evol. Microbiol.">
        <title>Chryseobacterium flavum sp. nov., isolated from polluted soil.</title>
        <authorList>
            <person name="Zhou Y."/>
            <person name="Dong J."/>
            <person name="Wang X."/>
            <person name="Huang X."/>
            <person name="Zhang K.Y."/>
            <person name="Zhang Y.Q."/>
            <person name="Guo Y.F."/>
            <person name="Lai R."/>
            <person name="Li W.J."/>
        </authorList>
    </citation>
    <scope>NUCLEOTIDE SEQUENCE [LARGE SCALE GENOMIC DNA]</scope>
    <source>
        <strain evidence="2 3">KCTC 12877</strain>
    </source>
</reference>
<comment type="caution">
    <text evidence="2">The sequence shown here is derived from an EMBL/GenBank/DDBJ whole genome shotgun (WGS) entry which is preliminary data.</text>
</comment>
<organism evidence="2 3">
    <name type="scientific">Chryseobacterium flavum</name>
    <dbReference type="NCBI Taxonomy" id="415851"/>
    <lineage>
        <taxon>Bacteria</taxon>
        <taxon>Pseudomonadati</taxon>
        <taxon>Bacteroidota</taxon>
        <taxon>Flavobacteriia</taxon>
        <taxon>Flavobacteriales</taxon>
        <taxon>Weeksellaceae</taxon>
        <taxon>Chryseobacterium group</taxon>
        <taxon>Chryseobacterium</taxon>
    </lineage>
</organism>
<protein>
    <submittedName>
        <fullName evidence="2">DUF4440 domain-containing protein</fullName>
    </submittedName>
</protein>
<dbReference type="RefSeq" id="WP_115958006.1">
    <property type="nucleotide sequence ID" value="NZ_CBCRVL010000017.1"/>
</dbReference>
<dbReference type="EMBL" id="QNUE01000004">
    <property type="protein sequence ID" value="REC67988.1"/>
    <property type="molecule type" value="Genomic_DNA"/>
</dbReference>
<dbReference type="Proteomes" id="UP000256769">
    <property type="component" value="Unassembled WGS sequence"/>
</dbReference>
<evidence type="ECO:0000259" key="1">
    <source>
        <dbReference type="Pfam" id="PF14534"/>
    </source>
</evidence>
<dbReference type="InterPro" id="IPR032710">
    <property type="entry name" value="NTF2-like_dom_sf"/>
</dbReference>
<dbReference type="Pfam" id="PF14534">
    <property type="entry name" value="DUF4440"/>
    <property type="match status" value="1"/>
</dbReference>